<dbReference type="Proteomes" id="UP000611762">
    <property type="component" value="Unassembled WGS sequence"/>
</dbReference>
<dbReference type="GO" id="GO:0003700">
    <property type="term" value="F:DNA-binding transcription factor activity"/>
    <property type="evidence" value="ECO:0007669"/>
    <property type="project" value="InterPro"/>
</dbReference>
<evidence type="ECO:0000256" key="2">
    <source>
        <dbReference type="ARBA" id="ARBA00023125"/>
    </source>
</evidence>
<reference evidence="5" key="1">
    <citation type="submission" date="2020-08" db="EMBL/GenBank/DDBJ databases">
        <title>Genome public.</title>
        <authorList>
            <person name="Liu C."/>
            <person name="Sun Q."/>
        </authorList>
    </citation>
    <scope>NUCLEOTIDE SEQUENCE</scope>
    <source>
        <strain evidence="5">H8</strain>
    </source>
</reference>
<accession>A0A926DPC8</accession>
<evidence type="ECO:0000313" key="6">
    <source>
        <dbReference type="Proteomes" id="UP000611762"/>
    </source>
</evidence>
<dbReference type="Gene3D" id="1.10.10.60">
    <property type="entry name" value="Homeodomain-like"/>
    <property type="match status" value="2"/>
</dbReference>
<comment type="caution">
    <text evidence="5">The sequence shown here is derived from an EMBL/GenBank/DDBJ whole genome shotgun (WGS) entry which is preliminary data.</text>
</comment>
<keyword evidence="3" id="KW-0804">Transcription</keyword>
<dbReference type="AlphaFoldDB" id="A0A926DPC8"/>
<evidence type="ECO:0000259" key="4">
    <source>
        <dbReference type="PROSITE" id="PS01124"/>
    </source>
</evidence>
<dbReference type="SUPFAM" id="SSF51182">
    <property type="entry name" value="RmlC-like cupins"/>
    <property type="match status" value="1"/>
</dbReference>
<dbReference type="PROSITE" id="PS01124">
    <property type="entry name" value="HTH_ARAC_FAMILY_2"/>
    <property type="match status" value="1"/>
</dbReference>
<evidence type="ECO:0000313" key="5">
    <source>
        <dbReference type="EMBL" id="MBC8541389.1"/>
    </source>
</evidence>
<dbReference type="InterPro" id="IPR018060">
    <property type="entry name" value="HTH_AraC"/>
</dbReference>
<dbReference type="InterPro" id="IPR009057">
    <property type="entry name" value="Homeodomain-like_sf"/>
</dbReference>
<dbReference type="SMART" id="SM00342">
    <property type="entry name" value="HTH_ARAC"/>
    <property type="match status" value="1"/>
</dbReference>
<keyword evidence="1" id="KW-0805">Transcription regulation</keyword>
<dbReference type="PANTHER" id="PTHR43280">
    <property type="entry name" value="ARAC-FAMILY TRANSCRIPTIONAL REGULATOR"/>
    <property type="match status" value="1"/>
</dbReference>
<protein>
    <submittedName>
        <fullName evidence="5">AraC family transcriptional regulator</fullName>
    </submittedName>
</protein>
<evidence type="ECO:0000256" key="1">
    <source>
        <dbReference type="ARBA" id="ARBA00023015"/>
    </source>
</evidence>
<dbReference type="PROSITE" id="PS00041">
    <property type="entry name" value="HTH_ARAC_FAMILY_1"/>
    <property type="match status" value="1"/>
</dbReference>
<dbReference type="RefSeq" id="WP_249313440.1">
    <property type="nucleotide sequence ID" value="NZ_JACRSU010000004.1"/>
</dbReference>
<keyword evidence="2" id="KW-0238">DNA-binding</keyword>
<dbReference type="Pfam" id="PF12833">
    <property type="entry name" value="HTH_18"/>
    <property type="match status" value="1"/>
</dbReference>
<dbReference type="PANTHER" id="PTHR43280:SF2">
    <property type="entry name" value="HTH-TYPE TRANSCRIPTIONAL REGULATOR EXSA"/>
    <property type="match status" value="1"/>
</dbReference>
<dbReference type="EMBL" id="JACRSU010000004">
    <property type="protein sequence ID" value="MBC8541389.1"/>
    <property type="molecule type" value="Genomic_DNA"/>
</dbReference>
<dbReference type="InterPro" id="IPR011051">
    <property type="entry name" value="RmlC_Cupin_sf"/>
</dbReference>
<gene>
    <name evidence="5" type="ORF">H8698_10410</name>
</gene>
<dbReference type="InterPro" id="IPR018062">
    <property type="entry name" value="HTH_AraC-typ_CS"/>
</dbReference>
<proteinExistence type="predicted"/>
<dbReference type="SUPFAM" id="SSF46689">
    <property type="entry name" value="Homeodomain-like"/>
    <property type="match status" value="2"/>
</dbReference>
<organism evidence="5 6">
    <name type="scientific">Congzhengia minquanensis</name>
    <dbReference type="NCBI Taxonomy" id="2763657"/>
    <lineage>
        <taxon>Bacteria</taxon>
        <taxon>Bacillati</taxon>
        <taxon>Bacillota</taxon>
        <taxon>Clostridia</taxon>
        <taxon>Eubacteriales</taxon>
        <taxon>Oscillospiraceae</taxon>
        <taxon>Congzhengia</taxon>
    </lineage>
</organism>
<feature type="domain" description="HTH araC/xylS-type" evidence="4">
    <location>
        <begin position="174"/>
        <end position="272"/>
    </location>
</feature>
<evidence type="ECO:0000256" key="3">
    <source>
        <dbReference type="ARBA" id="ARBA00023163"/>
    </source>
</evidence>
<sequence>MNCVKMEQLISIDYHIINVFAMNQCWENNHVFDTVFHTGRPTSALLYVEDCTAEYILDNNKRFFVKKGEIVYIPQGAKYKTVFHHTIKGKTSSMLIEFTTTDLSGMPFVFCSHIMKLSDVQGINKTLFIEIISLYLSPVQSLAMIKSILYKFLSELSDARRLKNINSKEFSQIAKGILYLENNISFDKSIAEIAAMCHVSTSCFRRLFKKYSGLPPVQYQIGVKVDYAKKLLLSNTMTVSEISERLGFQDLPYFCKFFKKHTGTTAKEYLALSKK</sequence>
<dbReference type="GO" id="GO:0043565">
    <property type="term" value="F:sequence-specific DNA binding"/>
    <property type="evidence" value="ECO:0007669"/>
    <property type="project" value="InterPro"/>
</dbReference>
<keyword evidence="6" id="KW-1185">Reference proteome</keyword>
<name>A0A926DPC8_9FIRM</name>